<dbReference type="EMBL" id="PGOL01000058">
    <property type="protein sequence ID" value="PKI78223.1"/>
    <property type="molecule type" value="Genomic_DNA"/>
</dbReference>
<reference evidence="1 2" key="1">
    <citation type="submission" date="2017-11" db="EMBL/GenBank/DDBJ databases">
        <title>De-novo sequencing of pomegranate (Punica granatum L.) genome.</title>
        <authorList>
            <person name="Akparov Z."/>
            <person name="Amiraslanov A."/>
            <person name="Hajiyeva S."/>
            <person name="Abbasov M."/>
            <person name="Kaur K."/>
            <person name="Hamwieh A."/>
            <person name="Solovyev V."/>
            <person name="Salamov A."/>
            <person name="Braich B."/>
            <person name="Kosarev P."/>
            <person name="Mahmoud A."/>
            <person name="Hajiyev E."/>
            <person name="Babayeva S."/>
            <person name="Izzatullayeva V."/>
            <person name="Mammadov A."/>
            <person name="Mammadov A."/>
            <person name="Sharifova S."/>
            <person name="Ojaghi J."/>
            <person name="Eynullazada K."/>
            <person name="Bayramov B."/>
            <person name="Abdulazimova A."/>
            <person name="Shahmuradov I."/>
        </authorList>
    </citation>
    <scope>NUCLEOTIDE SEQUENCE [LARGE SCALE GENOMIC DNA]</scope>
    <source>
        <strain evidence="2">cv. AG2017</strain>
        <tissue evidence="1">Leaf</tissue>
    </source>
</reference>
<organism evidence="1 2">
    <name type="scientific">Punica granatum</name>
    <name type="common">Pomegranate</name>
    <dbReference type="NCBI Taxonomy" id="22663"/>
    <lineage>
        <taxon>Eukaryota</taxon>
        <taxon>Viridiplantae</taxon>
        <taxon>Streptophyta</taxon>
        <taxon>Embryophyta</taxon>
        <taxon>Tracheophyta</taxon>
        <taxon>Spermatophyta</taxon>
        <taxon>Magnoliopsida</taxon>
        <taxon>eudicotyledons</taxon>
        <taxon>Gunneridae</taxon>
        <taxon>Pentapetalae</taxon>
        <taxon>rosids</taxon>
        <taxon>malvids</taxon>
        <taxon>Myrtales</taxon>
        <taxon>Lythraceae</taxon>
        <taxon>Punica</taxon>
    </lineage>
</organism>
<evidence type="ECO:0000313" key="1">
    <source>
        <dbReference type="EMBL" id="PKI78223.1"/>
    </source>
</evidence>
<protein>
    <submittedName>
        <fullName evidence="1">Uncharacterized protein</fullName>
    </submittedName>
</protein>
<gene>
    <name evidence="1" type="ORF">CRG98_001394</name>
</gene>
<name>A0A2I0LC17_PUNGR</name>
<dbReference type="Proteomes" id="UP000233551">
    <property type="component" value="Unassembled WGS sequence"/>
</dbReference>
<dbReference type="AlphaFoldDB" id="A0A2I0LC17"/>
<accession>A0A2I0LC17</accession>
<sequence>MEEWGSEVSELGPYTTPKTNRLLQLGGNPSDIIEFPSVAFFFYIESKSKSHHYNPNTHGPLKSLGPTLQWLPVGPAWGCTITVNPSSSLALRAMFVHGQGHLGKVSGSLLHSPRCLRNFTPCDPI</sequence>
<proteinExistence type="predicted"/>
<comment type="caution">
    <text evidence="1">The sequence shown here is derived from an EMBL/GenBank/DDBJ whole genome shotgun (WGS) entry which is preliminary data.</text>
</comment>
<evidence type="ECO:0000313" key="2">
    <source>
        <dbReference type="Proteomes" id="UP000233551"/>
    </source>
</evidence>
<keyword evidence="2" id="KW-1185">Reference proteome</keyword>